<evidence type="ECO:0000313" key="10">
    <source>
        <dbReference type="Proteomes" id="UP000546642"/>
    </source>
</evidence>
<evidence type="ECO:0000259" key="7">
    <source>
        <dbReference type="Pfam" id="PF03717"/>
    </source>
</evidence>
<evidence type="ECO:0000259" key="8">
    <source>
        <dbReference type="Pfam" id="PF05223"/>
    </source>
</evidence>
<dbReference type="Gene3D" id="3.30.1390.30">
    <property type="entry name" value="Penicillin-binding protein 2a, domain 3"/>
    <property type="match status" value="1"/>
</dbReference>
<sequence length="657" mass="68094">MSPRPLHRFLAAGTGVAMAAVLTACATQPSPEVTVRAFLLDWQAGEYESAARQTTGDVEEVADALERAHRQLDLAALRFGLGRIRQNGKGATAEFDVQADLGIGDPVWKYTGEMSLGRGADGWRIAWSPSVIHPELSEGERLAVSYDVPDRGEVLDRNDEPLVGEDELTAFGVVPAELDGMRDGVVALADLLGEDPDPMLARVRSAPPEEFQPLVLLRKKDVKSSVLKKAKKISGVETTDFTMPLTPTTAAGVVGEVAGTVEHNVSSRVVSTYQAGDTVGLSGLQNAFQQRLAGTATTEVVTLDEDGEQTGVLESWPGAQSGSLATTLDTAAQKTAENALTLLPGTGYLVALDARTGEILAAAGRPDDLDNDGAFTEEYEPGEAFTIVSAAAALQSGAAKPDTKVPCDPEAEIDGRTFATPNNTGLWEPSLTQDFAYACTTAFAGLGEGVGESALRSAAEDFGIGGGWRLSVPSSSGEFSALGGEGDTAAAMVGRDHVKASPLAMALVAGAVADGAWHAPRLVRDAADTEPGSAHDLPEQTVVPLREMMRAAVVEGGASRANLGPVPVHGQAASVKQEVKGEERAVQWFVGYQGHVAFAVAAEVDPAMEWDQYAISAGSNFLQNLPFGYVEDPGARPGQDGGAAGAAGGGAAGVPAG</sequence>
<dbReference type="GO" id="GO:0005886">
    <property type="term" value="C:plasma membrane"/>
    <property type="evidence" value="ECO:0007669"/>
    <property type="project" value="TreeGrafter"/>
</dbReference>
<dbReference type="InterPro" id="IPR001460">
    <property type="entry name" value="PCN-bd_Tpept"/>
</dbReference>
<keyword evidence="10" id="KW-1185">Reference proteome</keyword>
<keyword evidence="5" id="KW-0732">Signal</keyword>
<dbReference type="InterPro" id="IPR012338">
    <property type="entry name" value="Beta-lactam/transpept-like"/>
</dbReference>
<dbReference type="GO" id="GO:0008658">
    <property type="term" value="F:penicillin binding"/>
    <property type="evidence" value="ECO:0007669"/>
    <property type="project" value="InterPro"/>
</dbReference>
<feature type="chain" id="PRO_5038577753" evidence="5">
    <location>
        <begin position="20"/>
        <end position="657"/>
    </location>
</feature>
<dbReference type="RefSeq" id="WP_184072631.1">
    <property type="nucleotide sequence ID" value="NZ_JACHDS010000001.1"/>
</dbReference>
<feature type="domain" description="Penicillin-binding protein dimerisation" evidence="7">
    <location>
        <begin position="148"/>
        <end position="311"/>
    </location>
</feature>
<dbReference type="InterPro" id="IPR036138">
    <property type="entry name" value="PBP_dimer_sf"/>
</dbReference>
<dbReference type="PANTHER" id="PTHR30627:SF24">
    <property type="entry name" value="PENICILLIN-BINDING PROTEIN 4B"/>
    <property type="match status" value="1"/>
</dbReference>
<keyword evidence="9" id="KW-0131">Cell cycle</keyword>
<evidence type="ECO:0000259" key="6">
    <source>
        <dbReference type="Pfam" id="PF00905"/>
    </source>
</evidence>
<dbReference type="EMBL" id="JACHDS010000001">
    <property type="protein sequence ID" value="MBB6170167.1"/>
    <property type="molecule type" value="Genomic_DNA"/>
</dbReference>
<evidence type="ECO:0000256" key="4">
    <source>
        <dbReference type="SAM" id="MobiDB-lite"/>
    </source>
</evidence>
<keyword evidence="9" id="KW-0132">Cell division</keyword>
<organism evidence="9 10">
    <name type="scientific">Nocardiopsis mwathae</name>
    <dbReference type="NCBI Taxonomy" id="1472723"/>
    <lineage>
        <taxon>Bacteria</taxon>
        <taxon>Bacillati</taxon>
        <taxon>Actinomycetota</taxon>
        <taxon>Actinomycetes</taxon>
        <taxon>Streptosporangiales</taxon>
        <taxon>Nocardiopsidaceae</taxon>
        <taxon>Nocardiopsis</taxon>
    </lineage>
</organism>
<dbReference type="Pfam" id="PF03717">
    <property type="entry name" value="PBP_dimer"/>
    <property type="match status" value="1"/>
</dbReference>
<evidence type="ECO:0000256" key="1">
    <source>
        <dbReference type="ARBA" id="ARBA00004370"/>
    </source>
</evidence>
<feature type="domain" description="Penicillin-binding protein transpeptidase" evidence="6">
    <location>
        <begin position="347"/>
        <end position="594"/>
    </location>
</feature>
<protein>
    <submittedName>
        <fullName evidence="9">Cell division protein FtsI/penicillin-binding protein 2</fullName>
    </submittedName>
</protein>
<gene>
    <name evidence="9" type="ORF">HNR23_000227</name>
</gene>
<proteinExistence type="inferred from homology"/>
<feature type="domain" description="NTF2-like N-terminal transpeptidase" evidence="8">
    <location>
        <begin position="31"/>
        <end position="139"/>
    </location>
</feature>
<evidence type="ECO:0000313" key="9">
    <source>
        <dbReference type="EMBL" id="MBB6170167.1"/>
    </source>
</evidence>
<evidence type="ECO:0000256" key="2">
    <source>
        <dbReference type="ARBA" id="ARBA00007171"/>
    </source>
</evidence>
<dbReference type="SUPFAM" id="SSF56519">
    <property type="entry name" value="Penicillin binding protein dimerisation domain"/>
    <property type="match status" value="1"/>
</dbReference>
<comment type="caution">
    <text evidence="9">The sequence shown here is derived from an EMBL/GenBank/DDBJ whole genome shotgun (WGS) entry which is preliminary data.</text>
</comment>
<dbReference type="GO" id="GO:0071972">
    <property type="term" value="F:peptidoglycan L,D-transpeptidase activity"/>
    <property type="evidence" value="ECO:0007669"/>
    <property type="project" value="TreeGrafter"/>
</dbReference>
<dbReference type="GO" id="GO:0051301">
    <property type="term" value="P:cell division"/>
    <property type="evidence" value="ECO:0007669"/>
    <property type="project" value="UniProtKB-KW"/>
</dbReference>
<dbReference type="GO" id="GO:0071555">
    <property type="term" value="P:cell wall organization"/>
    <property type="evidence" value="ECO:0007669"/>
    <property type="project" value="TreeGrafter"/>
</dbReference>
<evidence type="ECO:0000256" key="5">
    <source>
        <dbReference type="SAM" id="SignalP"/>
    </source>
</evidence>
<evidence type="ECO:0000256" key="3">
    <source>
        <dbReference type="ARBA" id="ARBA00023136"/>
    </source>
</evidence>
<dbReference type="GO" id="GO:0046677">
    <property type="term" value="P:response to antibiotic"/>
    <property type="evidence" value="ECO:0007669"/>
    <property type="project" value="InterPro"/>
</dbReference>
<dbReference type="Gene3D" id="3.40.710.10">
    <property type="entry name" value="DD-peptidase/beta-lactamase superfamily"/>
    <property type="match status" value="1"/>
</dbReference>
<comment type="similarity">
    <text evidence="2">Belongs to the transpeptidase family.</text>
</comment>
<accession>A0A7W9YDL7</accession>
<keyword evidence="3" id="KW-0472">Membrane</keyword>
<dbReference type="PROSITE" id="PS51257">
    <property type="entry name" value="PROKAR_LIPOPROTEIN"/>
    <property type="match status" value="1"/>
</dbReference>
<reference evidence="9 10" key="1">
    <citation type="submission" date="2020-08" db="EMBL/GenBank/DDBJ databases">
        <title>Sequencing the genomes of 1000 actinobacteria strains.</title>
        <authorList>
            <person name="Klenk H.-P."/>
        </authorList>
    </citation>
    <scope>NUCLEOTIDE SEQUENCE [LARGE SCALE GENOMIC DNA]</scope>
    <source>
        <strain evidence="9 10">DSM 46659</strain>
    </source>
</reference>
<name>A0A7W9YDL7_9ACTN</name>
<dbReference type="Pfam" id="PF05223">
    <property type="entry name" value="MecA_N"/>
    <property type="match status" value="1"/>
</dbReference>
<dbReference type="Proteomes" id="UP000546642">
    <property type="component" value="Unassembled WGS sequence"/>
</dbReference>
<feature type="compositionally biased region" description="Gly residues" evidence="4">
    <location>
        <begin position="639"/>
        <end position="657"/>
    </location>
</feature>
<dbReference type="Gene3D" id="3.90.1310.10">
    <property type="entry name" value="Penicillin-binding protein 2a (Domain 2)"/>
    <property type="match status" value="1"/>
</dbReference>
<dbReference type="InterPro" id="IPR007887">
    <property type="entry name" value="MecA_N"/>
</dbReference>
<feature type="region of interest" description="Disordered" evidence="4">
    <location>
        <begin position="632"/>
        <end position="657"/>
    </location>
</feature>
<dbReference type="PANTHER" id="PTHR30627">
    <property type="entry name" value="PEPTIDOGLYCAN D,D-TRANSPEPTIDASE"/>
    <property type="match status" value="1"/>
</dbReference>
<dbReference type="AlphaFoldDB" id="A0A7W9YDL7"/>
<feature type="signal peptide" evidence="5">
    <location>
        <begin position="1"/>
        <end position="19"/>
    </location>
</feature>
<dbReference type="Pfam" id="PF00905">
    <property type="entry name" value="Transpeptidase"/>
    <property type="match status" value="1"/>
</dbReference>
<dbReference type="SUPFAM" id="SSF56601">
    <property type="entry name" value="beta-lactamase/transpeptidase-like"/>
    <property type="match status" value="1"/>
</dbReference>
<dbReference type="InterPro" id="IPR050515">
    <property type="entry name" value="Beta-lactam/transpept"/>
</dbReference>
<dbReference type="InterPro" id="IPR005311">
    <property type="entry name" value="PBP_dimer"/>
</dbReference>
<comment type="subcellular location">
    <subcellularLocation>
        <location evidence="1">Membrane</location>
    </subcellularLocation>
</comment>